<dbReference type="GO" id="GO:0046872">
    <property type="term" value="F:metal ion binding"/>
    <property type="evidence" value="ECO:0007669"/>
    <property type="project" value="UniProtKB-KW"/>
</dbReference>
<evidence type="ECO:0000313" key="11">
    <source>
        <dbReference type="Proteomes" id="UP000070226"/>
    </source>
</evidence>
<dbReference type="InterPro" id="IPR001405">
    <property type="entry name" value="UPF0758"/>
</dbReference>
<dbReference type="Pfam" id="PF04002">
    <property type="entry name" value="RadC"/>
    <property type="match status" value="1"/>
</dbReference>
<dbReference type="CDD" id="cd08071">
    <property type="entry name" value="MPN_DUF2466"/>
    <property type="match status" value="1"/>
</dbReference>
<dbReference type="Proteomes" id="UP000070226">
    <property type="component" value="Unassembled WGS sequence"/>
</dbReference>
<reference evidence="10 12" key="2">
    <citation type="submission" date="2018-09" db="EMBL/GenBank/DDBJ databases">
        <title>Genome sequence of Veillonella atypica isolated from periodontal Korean patients.</title>
        <authorList>
            <person name="Lee J.-H."/>
            <person name="Moon J.-H."/>
            <person name="Shin S.-Y."/>
        </authorList>
    </citation>
    <scope>NUCLEOTIDE SEQUENCE [LARGE SCALE GENOMIC DNA]</scope>
    <source>
        <strain evidence="10 12">KHUD_V1</strain>
    </source>
</reference>
<dbReference type="EMBL" id="QXZZ01000007">
    <property type="protein sequence ID" value="RJY51266.1"/>
    <property type="molecule type" value="Genomic_DNA"/>
</dbReference>
<dbReference type="Proteomes" id="UP000277803">
    <property type="component" value="Unassembled WGS sequence"/>
</dbReference>
<evidence type="ECO:0000256" key="1">
    <source>
        <dbReference type="ARBA" id="ARBA00010243"/>
    </source>
</evidence>
<comment type="caution">
    <text evidence="9">The sequence shown here is derived from an EMBL/GenBank/DDBJ whole genome shotgun (WGS) entry which is preliminary data.</text>
</comment>
<feature type="domain" description="MPN" evidence="8">
    <location>
        <begin position="109"/>
        <end position="231"/>
    </location>
</feature>
<dbReference type="GO" id="GO:0008237">
    <property type="term" value="F:metallopeptidase activity"/>
    <property type="evidence" value="ECO:0007669"/>
    <property type="project" value="UniProtKB-KW"/>
</dbReference>
<dbReference type="PROSITE" id="PS50249">
    <property type="entry name" value="MPN"/>
    <property type="match status" value="1"/>
</dbReference>
<dbReference type="GO" id="GO:0006508">
    <property type="term" value="P:proteolysis"/>
    <property type="evidence" value="ECO:0007669"/>
    <property type="project" value="UniProtKB-KW"/>
</dbReference>
<evidence type="ECO:0000313" key="12">
    <source>
        <dbReference type="Proteomes" id="UP000277803"/>
    </source>
</evidence>
<accession>A0A133S1P1</accession>
<keyword evidence="2" id="KW-0645">Protease</keyword>
<keyword evidence="4" id="KW-0378">Hydrolase</keyword>
<reference evidence="9 11" key="1">
    <citation type="submission" date="2016-01" db="EMBL/GenBank/DDBJ databases">
        <authorList>
            <person name="Oliw E.H."/>
        </authorList>
    </citation>
    <scope>NUCLEOTIDE SEQUENCE [LARGE SCALE GENOMIC DNA]</scope>
    <source>
        <strain evidence="9 11">CMW7756B</strain>
    </source>
</reference>
<evidence type="ECO:0000256" key="7">
    <source>
        <dbReference type="RuleBase" id="RU003797"/>
    </source>
</evidence>
<dbReference type="AlphaFoldDB" id="A0A133S1P1"/>
<dbReference type="NCBIfam" id="TIGR00608">
    <property type="entry name" value="radc"/>
    <property type="match status" value="1"/>
</dbReference>
<dbReference type="PATRIC" id="fig|39777.7.peg.1715"/>
<dbReference type="NCBIfam" id="NF000642">
    <property type="entry name" value="PRK00024.1"/>
    <property type="match status" value="1"/>
</dbReference>
<keyword evidence="6" id="KW-0482">Metalloprotease</keyword>
<evidence type="ECO:0000313" key="10">
    <source>
        <dbReference type="EMBL" id="RJY51266.1"/>
    </source>
</evidence>
<dbReference type="KEGG" id="vat:B7L28_06185"/>
<dbReference type="EMBL" id="LRQT01000096">
    <property type="protein sequence ID" value="KXA62277.1"/>
    <property type="molecule type" value="Genomic_DNA"/>
</dbReference>
<evidence type="ECO:0000256" key="5">
    <source>
        <dbReference type="ARBA" id="ARBA00022833"/>
    </source>
</evidence>
<evidence type="ECO:0000256" key="2">
    <source>
        <dbReference type="ARBA" id="ARBA00022670"/>
    </source>
</evidence>
<protein>
    <submittedName>
        <fullName evidence="9 10">DNA repair protein RadC</fullName>
    </submittedName>
</protein>
<organism evidence="9">
    <name type="scientific">Veillonella atypica</name>
    <dbReference type="NCBI Taxonomy" id="39777"/>
    <lineage>
        <taxon>Bacteria</taxon>
        <taxon>Bacillati</taxon>
        <taxon>Bacillota</taxon>
        <taxon>Negativicutes</taxon>
        <taxon>Veillonellales</taxon>
        <taxon>Veillonellaceae</taxon>
        <taxon>Veillonella</taxon>
    </lineage>
</organism>
<evidence type="ECO:0000256" key="3">
    <source>
        <dbReference type="ARBA" id="ARBA00022723"/>
    </source>
</evidence>
<dbReference type="InterPro" id="IPR046778">
    <property type="entry name" value="UPF0758_N"/>
</dbReference>
<dbReference type="PANTHER" id="PTHR30471:SF3">
    <property type="entry name" value="UPF0758 PROTEIN YEES-RELATED"/>
    <property type="match status" value="1"/>
</dbReference>
<evidence type="ECO:0000313" key="9">
    <source>
        <dbReference type="EMBL" id="KXA62277.1"/>
    </source>
</evidence>
<comment type="similarity">
    <text evidence="1 7">Belongs to the UPF0758 family.</text>
</comment>
<sequence>MQVRTISVKDMLPFQRPREKFVALGAKQMAMEELLAILLRTGLKGQSSIDLAHTIIDSFTDGIYGLNHMTVDDLVKIKGVGIDKAVTICAAVELGRRLGELKITSTYEDFSQPYVIAQYVMERLRHETEEHVLAAMLTSRNKLIHIETISNGGLTSSLVEQRAVFRKAIACNAAAIILIHNHPSGDSRPSDDDIRVTKLFVSAGQFMGIPVLDHIVIGDGEFTSLSEIGKLS</sequence>
<dbReference type="InterPro" id="IPR020891">
    <property type="entry name" value="UPF0758_CS"/>
</dbReference>
<dbReference type="InterPro" id="IPR037518">
    <property type="entry name" value="MPN"/>
</dbReference>
<dbReference type="RefSeq" id="WP_060807903.1">
    <property type="nucleotide sequence ID" value="NZ_CACRUN010000013.1"/>
</dbReference>
<dbReference type="InterPro" id="IPR025657">
    <property type="entry name" value="RadC_JAB"/>
</dbReference>
<evidence type="ECO:0000256" key="4">
    <source>
        <dbReference type="ARBA" id="ARBA00022801"/>
    </source>
</evidence>
<dbReference type="STRING" id="39777.B7L28_06185"/>
<evidence type="ECO:0000259" key="8">
    <source>
        <dbReference type="PROSITE" id="PS50249"/>
    </source>
</evidence>
<dbReference type="Gene3D" id="3.40.140.10">
    <property type="entry name" value="Cytidine Deaminase, domain 2"/>
    <property type="match status" value="1"/>
</dbReference>
<name>A0A133S1P1_9FIRM</name>
<dbReference type="PANTHER" id="PTHR30471">
    <property type="entry name" value="DNA REPAIR PROTEIN RADC"/>
    <property type="match status" value="1"/>
</dbReference>
<dbReference type="Pfam" id="PF20582">
    <property type="entry name" value="UPF0758_N"/>
    <property type="match status" value="1"/>
</dbReference>
<keyword evidence="5" id="KW-0862">Zinc</keyword>
<evidence type="ECO:0000256" key="6">
    <source>
        <dbReference type="ARBA" id="ARBA00023049"/>
    </source>
</evidence>
<dbReference type="PROSITE" id="PS01302">
    <property type="entry name" value="UPF0758"/>
    <property type="match status" value="1"/>
</dbReference>
<proteinExistence type="inferred from homology"/>
<keyword evidence="3" id="KW-0479">Metal-binding</keyword>
<dbReference type="SUPFAM" id="SSF102712">
    <property type="entry name" value="JAB1/MPN domain"/>
    <property type="match status" value="1"/>
</dbReference>
<gene>
    <name evidence="10" type="primary">radC</name>
    <name evidence="10" type="ORF">D2965_01180</name>
    <name evidence="9" type="ORF">HMPREF3233_01751</name>
</gene>